<accession>A0A2M9CDZ4</accession>
<comment type="similarity">
    <text evidence="2 9">Belongs to the ABC-2 integral membrane protein family.</text>
</comment>
<dbReference type="OrthoDB" id="4186295at2"/>
<name>A0A2M9CDZ4_9CELL</name>
<feature type="transmembrane region" description="Helical" evidence="9">
    <location>
        <begin position="168"/>
        <end position="188"/>
    </location>
</feature>
<feature type="transmembrane region" description="Helical" evidence="9">
    <location>
        <begin position="129"/>
        <end position="156"/>
    </location>
</feature>
<sequence length="287" mass="31568">MTAARARQELVAGGDLVPVGTRPPIATYTRRLWQRRHFLVAEARARVAAGTRQTILGTAWLVLSPVLDGVTYYLIFGLLLETHRGIENFLGYLVVGVFLFSFTSRCVSGGAQSITSGRAMIRAFSFPRASLPVAVVVREVLNMAWVFTAMVLLVAALPPVERVTWRVLLLPLVFALQVVLCTGLALLVARWTAAVPDVKVLIRFAMRLWLYGSAVFFSIDRFVDHPTVVRIMEANPMFVVLDVARDVLLYGVTPAPGSWAVLAAWAFGLLAVGYLVFWSAEDTYALA</sequence>
<feature type="transmembrane region" description="Helical" evidence="9">
    <location>
        <begin position="89"/>
        <end position="108"/>
    </location>
</feature>
<evidence type="ECO:0000256" key="7">
    <source>
        <dbReference type="ARBA" id="ARBA00022989"/>
    </source>
</evidence>
<evidence type="ECO:0000313" key="11">
    <source>
        <dbReference type="EMBL" id="PJJ70156.1"/>
    </source>
</evidence>
<gene>
    <name evidence="11" type="ORF">CLV28_1985</name>
</gene>
<reference evidence="11 12" key="1">
    <citation type="submission" date="2017-11" db="EMBL/GenBank/DDBJ databases">
        <title>Genomic Encyclopedia of Archaeal and Bacterial Type Strains, Phase II (KMG-II): From Individual Species to Whole Genera.</title>
        <authorList>
            <person name="Goeker M."/>
        </authorList>
    </citation>
    <scope>NUCLEOTIDE SEQUENCE [LARGE SCALE GENOMIC DNA]</scope>
    <source>
        <strain evidence="11 12">DSM 25478</strain>
    </source>
</reference>
<dbReference type="PANTHER" id="PTHR30413:SF8">
    <property type="entry name" value="TRANSPORT PERMEASE PROTEIN"/>
    <property type="match status" value="1"/>
</dbReference>
<feature type="transmembrane region" description="Helical" evidence="9">
    <location>
        <begin position="200"/>
        <end position="219"/>
    </location>
</feature>
<dbReference type="GO" id="GO:0005886">
    <property type="term" value="C:plasma membrane"/>
    <property type="evidence" value="ECO:0007669"/>
    <property type="project" value="UniProtKB-SubCell"/>
</dbReference>
<feature type="transmembrane region" description="Helical" evidence="9">
    <location>
        <begin position="54"/>
        <end position="77"/>
    </location>
</feature>
<comment type="subcellular location">
    <subcellularLocation>
        <location evidence="1">Cell inner membrane</location>
        <topology evidence="1">Multi-pass membrane protein</topology>
    </subcellularLocation>
    <subcellularLocation>
        <location evidence="9">Cell membrane</location>
        <topology evidence="9">Multi-pass membrane protein</topology>
    </subcellularLocation>
</comment>
<evidence type="ECO:0000256" key="5">
    <source>
        <dbReference type="ARBA" id="ARBA00022519"/>
    </source>
</evidence>
<proteinExistence type="inferred from homology"/>
<keyword evidence="5" id="KW-0997">Cell inner membrane</keyword>
<evidence type="ECO:0000256" key="8">
    <source>
        <dbReference type="ARBA" id="ARBA00023136"/>
    </source>
</evidence>
<dbReference type="InterPro" id="IPR013525">
    <property type="entry name" value="ABC2_TM"/>
</dbReference>
<organism evidence="11 12">
    <name type="scientific">Sediminihabitans luteus</name>
    <dbReference type="NCBI Taxonomy" id="1138585"/>
    <lineage>
        <taxon>Bacteria</taxon>
        <taxon>Bacillati</taxon>
        <taxon>Actinomycetota</taxon>
        <taxon>Actinomycetes</taxon>
        <taxon>Micrococcales</taxon>
        <taxon>Cellulomonadaceae</taxon>
        <taxon>Sediminihabitans</taxon>
    </lineage>
</organism>
<dbReference type="RefSeq" id="WP_100423173.1">
    <property type="nucleotide sequence ID" value="NZ_BOOX01000001.1"/>
</dbReference>
<dbReference type="AlphaFoldDB" id="A0A2M9CDZ4"/>
<feature type="domain" description="ABC transmembrane type-2" evidence="10">
    <location>
        <begin position="56"/>
        <end position="280"/>
    </location>
</feature>
<evidence type="ECO:0000256" key="3">
    <source>
        <dbReference type="ARBA" id="ARBA00022448"/>
    </source>
</evidence>
<dbReference type="Pfam" id="PF01061">
    <property type="entry name" value="ABC2_membrane"/>
    <property type="match status" value="1"/>
</dbReference>
<dbReference type="InterPro" id="IPR047817">
    <property type="entry name" value="ABC2_TM_bact-type"/>
</dbReference>
<evidence type="ECO:0000256" key="2">
    <source>
        <dbReference type="ARBA" id="ARBA00007783"/>
    </source>
</evidence>
<dbReference type="Proteomes" id="UP000231693">
    <property type="component" value="Unassembled WGS sequence"/>
</dbReference>
<feature type="transmembrane region" description="Helical" evidence="9">
    <location>
        <begin position="257"/>
        <end position="277"/>
    </location>
</feature>
<keyword evidence="12" id="KW-1185">Reference proteome</keyword>
<evidence type="ECO:0000256" key="6">
    <source>
        <dbReference type="ARBA" id="ARBA00022692"/>
    </source>
</evidence>
<keyword evidence="6 9" id="KW-0812">Transmembrane</keyword>
<evidence type="ECO:0000313" key="12">
    <source>
        <dbReference type="Proteomes" id="UP000231693"/>
    </source>
</evidence>
<dbReference type="PROSITE" id="PS51012">
    <property type="entry name" value="ABC_TM2"/>
    <property type="match status" value="1"/>
</dbReference>
<protein>
    <recommendedName>
        <fullName evidence="9">Transport permease protein</fullName>
    </recommendedName>
</protein>
<dbReference type="GO" id="GO:0140359">
    <property type="term" value="F:ABC-type transporter activity"/>
    <property type="evidence" value="ECO:0007669"/>
    <property type="project" value="InterPro"/>
</dbReference>
<comment type="caution">
    <text evidence="11">The sequence shown here is derived from an EMBL/GenBank/DDBJ whole genome shotgun (WGS) entry which is preliminary data.</text>
</comment>
<evidence type="ECO:0000259" key="10">
    <source>
        <dbReference type="PROSITE" id="PS51012"/>
    </source>
</evidence>
<evidence type="ECO:0000256" key="4">
    <source>
        <dbReference type="ARBA" id="ARBA00022475"/>
    </source>
</evidence>
<dbReference type="PANTHER" id="PTHR30413">
    <property type="entry name" value="INNER MEMBRANE TRANSPORT PERMEASE"/>
    <property type="match status" value="1"/>
</dbReference>
<keyword evidence="8 9" id="KW-0472">Membrane</keyword>
<keyword evidence="7 9" id="KW-1133">Transmembrane helix</keyword>
<dbReference type="GO" id="GO:0015920">
    <property type="term" value="P:lipopolysaccharide transport"/>
    <property type="evidence" value="ECO:0007669"/>
    <property type="project" value="TreeGrafter"/>
</dbReference>
<keyword evidence="4 9" id="KW-1003">Cell membrane</keyword>
<dbReference type="EMBL" id="PGFE01000003">
    <property type="protein sequence ID" value="PJJ70156.1"/>
    <property type="molecule type" value="Genomic_DNA"/>
</dbReference>
<evidence type="ECO:0000256" key="1">
    <source>
        <dbReference type="ARBA" id="ARBA00004429"/>
    </source>
</evidence>
<keyword evidence="3 9" id="KW-0813">Transport</keyword>
<evidence type="ECO:0000256" key="9">
    <source>
        <dbReference type="RuleBase" id="RU361157"/>
    </source>
</evidence>